<feature type="transmembrane region" description="Helical" evidence="4">
    <location>
        <begin position="268"/>
        <end position="291"/>
    </location>
</feature>
<dbReference type="RefSeq" id="WP_165889947.1">
    <property type="nucleotide sequence ID" value="NZ_JBBGZA010000001.1"/>
</dbReference>
<feature type="transmembrane region" description="Helical" evidence="4">
    <location>
        <begin position="369"/>
        <end position="394"/>
    </location>
</feature>
<dbReference type="Gene3D" id="1.20.1250.20">
    <property type="entry name" value="MFS general substrate transporter like domains"/>
    <property type="match status" value="2"/>
</dbReference>
<dbReference type="PANTHER" id="PTHR23526:SF2">
    <property type="entry name" value="MAJOR FACILITATOR SUPERFAMILY (MFS) PROFILE DOMAIN-CONTAINING PROTEIN"/>
    <property type="match status" value="1"/>
</dbReference>
<organism evidence="5 6">
    <name type="scientific">Sphingomonas molluscorum</name>
    <dbReference type="NCBI Taxonomy" id="418184"/>
    <lineage>
        <taxon>Bacteria</taxon>
        <taxon>Pseudomonadati</taxon>
        <taxon>Pseudomonadota</taxon>
        <taxon>Alphaproteobacteria</taxon>
        <taxon>Sphingomonadales</taxon>
        <taxon>Sphingomonadaceae</taxon>
        <taxon>Sphingomonas</taxon>
    </lineage>
</organism>
<keyword evidence="1 4" id="KW-0812">Transmembrane</keyword>
<dbReference type="Proteomes" id="UP001380365">
    <property type="component" value="Unassembled WGS sequence"/>
</dbReference>
<comment type="caution">
    <text evidence="5">The sequence shown here is derived from an EMBL/GenBank/DDBJ whole genome shotgun (WGS) entry which is preliminary data.</text>
</comment>
<evidence type="ECO:0000256" key="3">
    <source>
        <dbReference type="ARBA" id="ARBA00023136"/>
    </source>
</evidence>
<keyword evidence="2 4" id="KW-1133">Transmembrane helix</keyword>
<reference evidence="5 6" key="1">
    <citation type="submission" date="2023-12" db="EMBL/GenBank/DDBJ databases">
        <title>Gut-associated functions are favored during microbiome assembly across C. elegans life.</title>
        <authorList>
            <person name="Zimmermann J."/>
        </authorList>
    </citation>
    <scope>NUCLEOTIDE SEQUENCE [LARGE SCALE GENOMIC DNA]</scope>
    <source>
        <strain evidence="5 6">JUb134</strain>
    </source>
</reference>
<evidence type="ECO:0000313" key="6">
    <source>
        <dbReference type="Proteomes" id="UP001380365"/>
    </source>
</evidence>
<dbReference type="SUPFAM" id="SSF103473">
    <property type="entry name" value="MFS general substrate transporter"/>
    <property type="match status" value="1"/>
</dbReference>
<feature type="transmembrane region" description="Helical" evidence="4">
    <location>
        <begin position="21"/>
        <end position="51"/>
    </location>
</feature>
<feature type="transmembrane region" description="Helical" evidence="4">
    <location>
        <begin position="414"/>
        <end position="437"/>
    </location>
</feature>
<dbReference type="CDD" id="cd06174">
    <property type="entry name" value="MFS"/>
    <property type="match status" value="1"/>
</dbReference>
<keyword evidence="6" id="KW-1185">Reference proteome</keyword>
<evidence type="ECO:0000256" key="1">
    <source>
        <dbReference type="ARBA" id="ARBA00022692"/>
    </source>
</evidence>
<name>A0ABU8Q6I9_9SPHN</name>
<dbReference type="EMBL" id="JBBGZA010000001">
    <property type="protein sequence ID" value="MEJ5095120.1"/>
    <property type="molecule type" value="Genomic_DNA"/>
</dbReference>
<feature type="transmembrane region" description="Helical" evidence="4">
    <location>
        <begin position="333"/>
        <end position="357"/>
    </location>
</feature>
<feature type="transmembrane region" description="Helical" evidence="4">
    <location>
        <begin position="188"/>
        <end position="210"/>
    </location>
</feature>
<dbReference type="InterPro" id="IPR011701">
    <property type="entry name" value="MFS"/>
</dbReference>
<feature type="transmembrane region" description="Helical" evidence="4">
    <location>
        <begin position="113"/>
        <end position="136"/>
    </location>
</feature>
<dbReference type="PANTHER" id="PTHR23526">
    <property type="entry name" value="INTEGRAL MEMBRANE TRANSPORT PROTEIN-RELATED"/>
    <property type="match status" value="1"/>
</dbReference>
<feature type="transmembrane region" description="Helical" evidence="4">
    <location>
        <begin position="303"/>
        <end position="321"/>
    </location>
</feature>
<dbReference type="Pfam" id="PF07690">
    <property type="entry name" value="MFS_1"/>
    <property type="match status" value="1"/>
</dbReference>
<evidence type="ECO:0000256" key="4">
    <source>
        <dbReference type="SAM" id="Phobius"/>
    </source>
</evidence>
<evidence type="ECO:0000313" key="5">
    <source>
        <dbReference type="EMBL" id="MEJ5095120.1"/>
    </source>
</evidence>
<gene>
    <name evidence="5" type="ORF">WH159_11305</name>
</gene>
<feature type="transmembrane region" description="Helical" evidence="4">
    <location>
        <begin position="57"/>
        <end position="78"/>
    </location>
</feature>
<keyword evidence="3 4" id="KW-0472">Membrane</keyword>
<feature type="transmembrane region" description="Helical" evidence="4">
    <location>
        <begin position="157"/>
        <end position="176"/>
    </location>
</feature>
<dbReference type="InterPro" id="IPR052528">
    <property type="entry name" value="Sugar_transport-like"/>
</dbReference>
<evidence type="ECO:0000256" key="2">
    <source>
        <dbReference type="ARBA" id="ARBA00022989"/>
    </source>
</evidence>
<proteinExistence type="predicted"/>
<dbReference type="InterPro" id="IPR036259">
    <property type="entry name" value="MFS_trans_sf"/>
</dbReference>
<protein>
    <submittedName>
        <fullName evidence="5">MFS transporter</fullName>
    </submittedName>
</protein>
<feature type="transmembrane region" description="Helical" evidence="4">
    <location>
        <begin position="240"/>
        <end position="262"/>
    </location>
</feature>
<sequence length="552" mass="59266">MLRTILAPRATISPEARERGLRFLLIDAAFATAIGALNSGVVLLALALHIGASEIEIGVIAAIPLLTQMLQAPAVTLVERVRRRRLISVACVFGARLALPVYAAVPLIPDRNIAVGVLVAAALLHYGLNAVGACSWNSWMRDLLPEEQLGAFFARRNLYGTVVGAVATLLAAFALQRAGRSDAGGDRVYVALYLIGFLCGLASTAALARVPEPWMGRRRGRPSLRRLLLRPLRDRNFRSVLRYLASWQFAVNLATPFFTVYFVRELGFSVGFVLTLTVASQLANAAVVRGWGSLSDRFTNKSVLTVASPLYLLCVAGMIFADDFTGELSRPAYLLALHLVMGAAQAGVGLAAGNIVIKLSPAGAATSYMATNALVGALASGAAPIVGGWLTEFFAARKLHLSIDWTSPSGTAELFGVGIAHWEFFFLLSAVLGLYALHRLSVVTELGSVERREVIQHIVQSARYNLRNASSVAGVRQALAFPADALIKSREGTRFLVEALFERHRDTRAPEVAQEAVDTMLDAAFEPPADDLFDALVRQLDAEPGREPPSAG</sequence>
<feature type="transmembrane region" description="Helical" evidence="4">
    <location>
        <begin position="85"/>
        <end position="107"/>
    </location>
</feature>
<accession>A0ABU8Q6I9</accession>